<gene>
    <name evidence="1" type="ORF">DES39_1880</name>
</gene>
<evidence type="ECO:0000313" key="1">
    <source>
        <dbReference type="EMBL" id="RKS84668.1"/>
    </source>
</evidence>
<dbReference type="Proteomes" id="UP000278542">
    <property type="component" value="Unassembled WGS sequence"/>
</dbReference>
<keyword evidence="2" id="KW-1185">Reference proteome</keyword>
<dbReference type="EMBL" id="RBWY01000004">
    <property type="protein sequence ID" value="RKS84668.1"/>
    <property type="molecule type" value="Genomic_DNA"/>
</dbReference>
<proteinExistence type="predicted"/>
<organism evidence="1 2">
    <name type="scientific">Orbus hercynius</name>
    <dbReference type="NCBI Taxonomy" id="593135"/>
    <lineage>
        <taxon>Bacteria</taxon>
        <taxon>Pseudomonadati</taxon>
        <taxon>Pseudomonadota</taxon>
        <taxon>Gammaproteobacteria</taxon>
        <taxon>Orbales</taxon>
        <taxon>Orbaceae</taxon>
        <taxon>Orbus</taxon>
    </lineage>
</organism>
<dbReference type="RefSeq" id="WP_121145518.1">
    <property type="nucleotide sequence ID" value="NZ_RBWY01000004.1"/>
</dbReference>
<dbReference type="AlphaFoldDB" id="A0A495RCC8"/>
<evidence type="ECO:0000313" key="2">
    <source>
        <dbReference type="Proteomes" id="UP000278542"/>
    </source>
</evidence>
<name>A0A495RCC8_9GAMM</name>
<protein>
    <submittedName>
        <fullName evidence="1">Uncharacterized protein</fullName>
    </submittedName>
</protein>
<comment type="caution">
    <text evidence="1">The sequence shown here is derived from an EMBL/GenBank/DDBJ whole genome shotgun (WGS) entry which is preliminary data.</text>
</comment>
<reference evidence="1 2" key="1">
    <citation type="submission" date="2018-10" db="EMBL/GenBank/DDBJ databases">
        <title>Genomic Encyclopedia of Type Strains, Phase IV (KMG-IV): sequencing the most valuable type-strain genomes for metagenomic binning, comparative biology and taxonomic classification.</title>
        <authorList>
            <person name="Goeker M."/>
        </authorList>
    </citation>
    <scope>NUCLEOTIDE SEQUENCE [LARGE SCALE GENOMIC DNA]</scope>
    <source>
        <strain evidence="1 2">DSM 22228</strain>
    </source>
</reference>
<accession>A0A495RCC8</accession>
<sequence length="521" mass="56691">MSSGTIEEMKLELKAQGVDKFIQSLEESQLALKGVSENINKVLKDAGVLDKKIGKTEKIRADKTKKINDKDIKQKKDALKENKANFNELTKIFKIMGAISGLSFGMKGIKDGANKSANDITSLANQARTGTASAKDIEAVHQALKLGNQNAGTLDGLINKLSLNQSGYKANGNIDPDILSMITNLNAFSGSNKQVDYLDTSPIKTLREISAVLTSIKDDNRRLQVADRMGLDGAQYSALSDKNFNSNLNTGEKQAISTLAQVERSRKSKVELEKSEKELDNAINIVGEKWTGASVKLNKIYTNLATNSATLAPMVEDALDLVNVLVTGVSKGVDTLFGKDGLYTTQKKEALEYLNNIEKKQGKAEGQKGEILKRLDDNIESIDRENGVIKFKNNEGSFNGGIIDWLKYSPYIFDHLNSLLKTDSDTGLKNKTSGLIGVDNNKFSNYNELSAPNPLQSSINSVANNSNAVVNNYEIVVNSDASTFSALMADIESLKSSVDMQRSSFNKINASGVFPHLSNIS</sequence>